<organism evidence="1 2">
    <name type="scientific">Anaerostipes hominis</name>
    <name type="common">ex Liu et al. 2021</name>
    <dbReference type="NCBI Taxonomy" id="2763018"/>
    <lineage>
        <taxon>Bacteria</taxon>
        <taxon>Bacillati</taxon>
        <taxon>Bacillota</taxon>
        <taxon>Clostridia</taxon>
        <taxon>Lachnospirales</taxon>
        <taxon>Lachnospiraceae</taxon>
        <taxon>Anaerostipes</taxon>
    </lineage>
</organism>
<dbReference type="EMBL" id="JACOOS010000005">
    <property type="protein sequence ID" value="MBC5677201.1"/>
    <property type="molecule type" value="Genomic_DNA"/>
</dbReference>
<sequence length="88" mass="10053">MDKTKIDKERMRIIRSVASYCLSDIASEDNQKQLSKLKDIDIFNKWAAWSGIVISDGELAMWTKDYLINMLNVPIPFLSTAARMDGII</sequence>
<gene>
    <name evidence="1" type="ORF">H8S22_06145</name>
</gene>
<keyword evidence="2" id="KW-1185">Reference proteome</keyword>
<comment type="caution">
    <text evidence="1">The sequence shown here is derived from an EMBL/GenBank/DDBJ whole genome shotgun (WGS) entry which is preliminary data.</text>
</comment>
<dbReference type="Proteomes" id="UP000635828">
    <property type="component" value="Unassembled WGS sequence"/>
</dbReference>
<evidence type="ECO:0000313" key="1">
    <source>
        <dbReference type="EMBL" id="MBC5677201.1"/>
    </source>
</evidence>
<protein>
    <submittedName>
        <fullName evidence="1">Uncharacterized protein</fullName>
    </submittedName>
</protein>
<name>A0ABR7FPP7_9FIRM</name>
<dbReference type="RefSeq" id="WP_024727372.1">
    <property type="nucleotide sequence ID" value="NZ_JACOOS010000005.1"/>
</dbReference>
<proteinExistence type="predicted"/>
<reference evidence="1 2" key="1">
    <citation type="submission" date="2020-08" db="EMBL/GenBank/DDBJ databases">
        <title>Genome public.</title>
        <authorList>
            <person name="Liu C."/>
            <person name="Sun Q."/>
        </authorList>
    </citation>
    <scope>NUCLEOTIDE SEQUENCE [LARGE SCALE GENOMIC DNA]</scope>
    <source>
        <strain evidence="1 2">NSJ-7</strain>
    </source>
</reference>
<evidence type="ECO:0000313" key="2">
    <source>
        <dbReference type="Proteomes" id="UP000635828"/>
    </source>
</evidence>
<accession>A0ABR7FPP7</accession>